<keyword evidence="5" id="KW-0460">Magnesium</keyword>
<dbReference type="InterPro" id="IPR005846">
    <property type="entry name" value="A-D-PHexomutase_a/b/a-III"/>
</dbReference>
<name>A0A6N7W4X9_9ACTO</name>
<protein>
    <submittedName>
        <fullName evidence="11">Phosphomannomutase/phosphoglucomutase</fullName>
    </submittedName>
</protein>
<comment type="similarity">
    <text evidence="2">Belongs to the phosphohexose mutase family.</text>
</comment>
<dbReference type="PANTHER" id="PTHR43771">
    <property type="entry name" value="PHOSPHOMANNOMUTASE"/>
    <property type="match status" value="1"/>
</dbReference>
<dbReference type="InterPro" id="IPR005844">
    <property type="entry name" value="A-D-PHexomutase_a/b/a-I"/>
</dbReference>
<feature type="domain" description="Alpha-D-phosphohexomutase alpha/beta/alpha" evidence="8">
    <location>
        <begin position="19"/>
        <end position="141"/>
    </location>
</feature>
<reference evidence="11 12" key="1">
    <citation type="submission" date="2019-08" db="EMBL/GenBank/DDBJ databases">
        <title>In-depth cultivation of the pig gut microbiome towards novel bacterial diversity and tailored functional studies.</title>
        <authorList>
            <person name="Wylensek D."/>
            <person name="Hitch T.C.A."/>
            <person name="Clavel T."/>
        </authorList>
    </citation>
    <scope>NUCLEOTIDE SEQUENCE [LARGE SCALE GENOMIC DNA]</scope>
    <source>
        <strain evidence="11 12">WB03_NA08</strain>
    </source>
</reference>
<keyword evidence="12" id="KW-1185">Reference proteome</keyword>
<dbReference type="Pfam" id="PF02878">
    <property type="entry name" value="PGM_PMM_I"/>
    <property type="match status" value="1"/>
</dbReference>
<dbReference type="InterPro" id="IPR005845">
    <property type="entry name" value="A-D-PHexomutase_a/b/a-II"/>
</dbReference>
<keyword evidence="3" id="KW-0597">Phosphoprotein</keyword>
<comment type="caution">
    <text evidence="11">The sequence shown here is derived from an EMBL/GenBank/DDBJ whole genome shotgun (WGS) entry which is preliminary data.</text>
</comment>
<evidence type="ECO:0000256" key="1">
    <source>
        <dbReference type="ARBA" id="ARBA00001946"/>
    </source>
</evidence>
<dbReference type="SUPFAM" id="SSF53738">
    <property type="entry name" value="Phosphoglucomutase, first 3 domains"/>
    <property type="match status" value="3"/>
</dbReference>
<dbReference type="GO" id="GO:0005975">
    <property type="term" value="P:carbohydrate metabolic process"/>
    <property type="evidence" value="ECO:0007669"/>
    <property type="project" value="InterPro"/>
</dbReference>
<dbReference type="InterPro" id="IPR005843">
    <property type="entry name" value="A-D-PHexomutase_C"/>
</dbReference>
<evidence type="ECO:0000259" key="8">
    <source>
        <dbReference type="Pfam" id="PF02878"/>
    </source>
</evidence>
<feature type="domain" description="Alpha-D-phosphohexomutase alpha/beta/alpha" evidence="9">
    <location>
        <begin position="174"/>
        <end position="274"/>
    </location>
</feature>
<feature type="domain" description="Alpha-D-phosphohexomutase C-terminal" evidence="7">
    <location>
        <begin position="394"/>
        <end position="476"/>
    </location>
</feature>
<dbReference type="Gene3D" id="3.40.120.10">
    <property type="entry name" value="Alpha-D-Glucose-1,6-Bisphosphate, subunit A, domain 3"/>
    <property type="match status" value="3"/>
</dbReference>
<evidence type="ECO:0000256" key="4">
    <source>
        <dbReference type="ARBA" id="ARBA00022723"/>
    </source>
</evidence>
<evidence type="ECO:0000256" key="6">
    <source>
        <dbReference type="ARBA" id="ARBA00023235"/>
    </source>
</evidence>
<evidence type="ECO:0000259" key="9">
    <source>
        <dbReference type="Pfam" id="PF02879"/>
    </source>
</evidence>
<comment type="cofactor">
    <cofactor evidence="1">
        <name>Mg(2+)</name>
        <dbReference type="ChEBI" id="CHEBI:18420"/>
    </cofactor>
</comment>
<dbReference type="Pfam" id="PF02880">
    <property type="entry name" value="PGM_PMM_III"/>
    <property type="match status" value="1"/>
</dbReference>
<evidence type="ECO:0000313" key="11">
    <source>
        <dbReference type="EMBL" id="MSS83178.1"/>
    </source>
</evidence>
<evidence type="ECO:0000259" key="7">
    <source>
        <dbReference type="Pfam" id="PF00408"/>
    </source>
</evidence>
<dbReference type="Gene3D" id="3.30.310.50">
    <property type="entry name" value="Alpha-D-phosphohexomutase, C-terminal domain"/>
    <property type="match status" value="1"/>
</dbReference>
<evidence type="ECO:0000259" key="10">
    <source>
        <dbReference type="Pfam" id="PF02880"/>
    </source>
</evidence>
<evidence type="ECO:0000313" key="12">
    <source>
        <dbReference type="Proteomes" id="UP000470875"/>
    </source>
</evidence>
<dbReference type="SUPFAM" id="SSF55957">
    <property type="entry name" value="Phosphoglucomutase, C-terminal domain"/>
    <property type="match status" value="1"/>
</dbReference>
<dbReference type="EMBL" id="VULO01000001">
    <property type="protein sequence ID" value="MSS83178.1"/>
    <property type="molecule type" value="Genomic_DNA"/>
</dbReference>
<dbReference type="PRINTS" id="PR00509">
    <property type="entry name" value="PGMPMM"/>
</dbReference>
<dbReference type="RefSeq" id="WP_154542478.1">
    <property type="nucleotide sequence ID" value="NZ_VULO01000001.1"/>
</dbReference>
<keyword evidence="6" id="KW-0413">Isomerase</keyword>
<gene>
    <name evidence="11" type="primary">manB</name>
    <name evidence="11" type="ORF">FYJ24_00015</name>
</gene>
<organism evidence="11 12">
    <name type="scientific">Scrofimicrobium canadense</name>
    <dbReference type="NCBI Taxonomy" id="2652290"/>
    <lineage>
        <taxon>Bacteria</taxon>
        <taxon>Bacillati</taxon>
        <taxon>Actinomycetota</taxon>
        <taxon>Actinomycetes</taxon>
        <taxon>Actinomycetales</taxon>
        <taxon>Actinomycetaceae</taxon>
        <taxon>Scrofimicrobium</taxon>
    </lineage>
</organism>
<dbReference type="InterPro" id="IPR016055">
    <property type="entry name" value="A-D-PHexomutase_a/b/a-I/II/III"/>
</dbReference>
<evidence type="ECO:0000256" key="3">
    <source>
        <dbReference type="ARBA" id="ARBA00022553"/>
    </source>
</evidence>
<dbReference type="InterPro" id="IPR036900">
    <property type="entry name" value="A-D-PHexomutase_C_sf"/>
</dbReference>
<keyword evidence="4" id="KW-0479">Metal-binding</keyword>
<dbReference type="Proteomes" id="UP000470875">
    <property type="component" value="Unassembled WGS sequence"/>
</dbReference>
<sequence length="484" mass="52526">MSEATGDILNSFPAIQIARSFHLYDVRGVVPQDINPNTAEIIGAAFVDEIVAADTASQEQAVVIGRDMRDTGEELASAFAKGVRARGIPVIDIGLCSTDELYFASGYFGAYGAMFTASHNPAKYNGIKFCRPGAKPIGADTGLFAIRDQAISLVRAHFNAGSLLADMRHENVLDRYANHLRNQVDLGGINPLKVVVDAGNGMGGLTVPAVFDGLPIELVAMNFQLDGSFPVHEANPLEPSNTADLQQRVVAERADLGLAFDGDADRCFVIDERGERVNPSALIALIGSRLAVREPDAVILHNVITSRFVPIFLATQGIKTVKTRVGHSFIKKEMEEHRAVFAGEHSGHFYFRDFFGADSGLLAALWVIAILGSSQQTLSQLSSEYDPYFGSGEVNISVDLAKSARAIDQVKNALADKWGGETLDEETIDGCTISHWDTEPQWWVNIRPSNTESLLRVNVEAQSPDVLHQVLEQVTKAIVPRERG</sequence>
<dbReference type="GO" id="GO:0016868">
    <property type="term" value="F:intramolecular phosphotransferase activity"/>
    <property type="evidence" value="ECO:0007669"/>
    <property type="project" value="InterPro"/>
</dbReference>
<evidence type="ECO:0000256" key="2">
    <source>
        <dbReference type="ARBA" id="ARBA00010231"/>
    </source>
</evidence>
<dbReference type="Pfam" id="PF00408">
    <property type="entry name" value="PGM_PMM_IV"/>
    <property type="match status" value="1"/>
</dbReference>
<dbReference type="PANTHER" id="PTHR43771:SF1">
    <property type="entry name" value="PHOSPHOMANNOMUTASE"/>
    <property type="match status" value="1"/>
</dbReference>
<accession>A0A6N7W4X9</accession>
<dbReference type="InterPro" id="IPR005841">
    <property type="entry name" value="Alpha-D-phosphohexomutase_SF"/>
</dbReference>
<dbReference type="Pfam" id="PF02879">
    <property type="entry name" value="PGM_PMM_II"/>
    <property type="match status" value="1"/>
</dbReference>
<proteinExistence type="inferred from homology"/>
<dbReference type="GO" id="GO:0046872">
    <property type="term" value="F:metal ion binding"/>
    <property type="evidence" value="ECO:0007669"/>
    <property type="project" value="UniProtKB-KW"/>
</dbReference>
<dbReference type="AlphaFoldDB" id="A0A6N7W4X9"/>
<evidence type="ECO:0000256" key="5">
    <source>
        <dbReference type="ARBA" id="ARBA00022842"/>
    </source>
</evidence>
<feature type="domain" description="Alpha-D-phosphohexomutase alpha/beta/alpha" evidence="10">
    <location>
        <begin position="279"/>
        <end position="387"/>
    </location>
</feature>
<dbReference type="CDD" id="cd03089">
    <property type="entry name" value="PMM_PGM"/>
    <property type="match status" value="1"/>
</dbReference>